<protein>
    <submittedName>
        <fullName evidence="1">Uncharacterized protein</fullName>
    </submittedName>
</protein>
<evidence type="ECO:0000313" key="1">
    <source>
        <dbReference type="EMBL" id="CAH0388338.1"/>
    </source>
</evidence>
<keyword evidence="2" id="KW-1185">Reference proteome</keyword>
<dbReference type="PANTHER" id="PTHR33663:SF2">
    <property type="entry name" value="COILED-COIL DOMAIN-CONTAINING PROTEIN 177"/>
    <property type="match status" value="1"/>
</dbReference>
<proteinExistence type="predicted"/>
<name>A0A9P0F507_BEMTA</name>
<reference evidence="1" key="1">
    <citation type="submission" date="2021-12" db="EMBL/GenBank/DDBJ databases">
        <authorList>
            <person name="King R."/>
        </authorList>
    </citation>
    <scope>NUCLEOTIDE SEQUENCE</scope>
</reference>
<accession>A0A9P0F507</accession>
<dbReference type="EMBL" id="OU963865">
    <property type="protein sequence ID" value="CAH0388338.1"/>
    <property type="molecule type" value="Genomic_DNA"/>
</dbReference>
<dbReference type="InterPro" id="IPR029090">
    <property type="entry name" value="DUF4659"/>
</dbReference>
<sequence>MTNCRKKMPVVPLNLNNFESSIISAGCPYVLTSPRSLRACKKAGIKPVELLYQSTSQIADDLGVHPKYVTDVFLQRETDRQKKLDLVRKIRNDIIADETLIKSLDLAHHKDNLTCLSTCSRGNRTPTSLRRRHHSSLHHLKGLCCWCCCCHSCCCYCSCYCWCCC</sequence>
<dbReference type="Proteomes" id="UP001152759">
    <property type="component" value="Chromosome 4"/>
</dbReference>
<gene>
    <name evidence="1" type="ORF">BEMITA_LOCUS7256</name>
</gene>
<organism evidence="1 2">
    <name type="scientific">Bemisia tabaci</name>
    <name type="common">Sweetpotato whitefly</name>
    <name type="synonym">Aleurodes tabaci</name>
    <dbReference type="NCBI Taxonomy" id="7038"/>
    <lineage>
        <taxon>Eukaryota</taxon>
        <taxon>Metazoa</taxon>
        <taxon>Ecdysozoa</taxon>
        <taxon>Arthropoda</taxon>
        <taxon>Hexapoda</taxon>
        <taxon>Insecta</taxon>
        <taxon>Pterygota</taxon>
        <taxon>Neoptera</taxon>
        <taxon>Paraneoptera</taxon>
        <taxon>Hemiptera</taxon>
        <taxon>Sternorrhyncha</taxon>
        <taxon>Aleyrodoidea</taxon>
        <taxon>Aleyrodidae</taxon>
        <taxon>Aleyrodinae</taxon>
        <taxon>Bemisia</taxon>
    </lineage>
</organism>
<dbReference type="AlphaFoldDB" id="A0A9P0F507"/>
<evidence type="ECO:0000313" key="2">
    <source>
        <dbReference type="Proteomes" id="UP001152759"/>
    </source>
</evidence>
<dbReference type="PANTHER" id="PTHR33663">
    <property type="entry name" value="COILED-COIL DOMAIN-CONTAINING PROTEIN 177"/>
    <property type="match status" value="1"/>
</dbReference>